<gene>
    <name evidence="11" type="ORF">TSPGSL018_16005</name>
</gene>
<evidence type="ECO:0000256" key="6">
    <source>
        <dbReference type="ARBA" id="ARBA00022989"/>
    </source>
</evidence>
<dbReference type="PANTHER" id="PTHR48041">
    <property type="entry name" value="ABC TRANSPORTER G FAMILY MEMBER 28"/>
    <property type="match status" value="1"/>
</dbReference>
<organism evidence="11">
    <name type="scientific">Tetraselmis sp. GSL018</name>
    <dbReference type="NCBI Taxonomy" id="582737"/>
    <lineage>
        <taxon>Eukaryota</taxon>
        <taxon>Viridiplantae</taxon>
        <taxon>Chlorophyta</taxon>
        <taxon>core chlorophytes</taxon>
        <taxon>Chlorodendrophyceae</taxon>
        <taxon>Chlorodendrales</taxon>
        <taxon>Chlorodendraceae</taxon>
        <taxon>Tetraselmis</taxon>
    </lineage>
</organism>
<dbReference type="Pfam" id="PF01061">
    <property type="entry name" value="ABC2_membrane"/>
    <property type="match status" value="1"/>
</dbReference>
<feature type="transmembrane region" description="Helical" evidence="9">
    <location>
        <begin position="623"/>
        <end position="645"/>
    </location>
</feature>
<feature type="transmembrane region" description="Helical" evidence="9">
    <location>
        <begin position="506"/>
        <end position="529"/>
    </location>
</feature>
<feature type="compositionally biased region" description="Basic and acidic residues" evidence="8">
    <location>
        <begin position="52"/>
        <end position="63"/>
    </location>
</feature>
<dbReference type="Pfam" id="PF00005">
    <property type="entry name" value="ABC_tran"/>
    <property type="match status" value="1"/>
</dbReference>
<sequence>MSGNENTALTGKSDTAATESLAKSTDVSLAVTNLDNGFSTADLKPKVPSADEESRGRCNDVLDPVSPDKEVTLTFNHVDSWVPNLFLGSKPKNSAGDAPPPKRQILFDVSGAARPGEVLALMGPSGSGKTSLLSILGGRAPSSVTVDGDIKFNGKRPGKNTKRSIGFVLQDDLLYPELTVRETLYFAAQLRLPKDMSKEQKMARLGNIITALGLDRCTDTIIGGFIAGQMKRGVSGGERKRVSVGHELLIDPSIIFLDEPTSGLDSTNALSLMNTLGDLAAGGRTVVTSIHQPSSKIFQKLQKLMLLSEGRVLYYGFNSNCVEWFNALQAPCPFGMNVADFILDLANANQGASKDEGARLRALQVNAFERLTKDEMYDSEAGVSAELLSLAPQLLQDARSGGEDSAMHTGTGKLCPTQSKMTGLFSSLSSMASLSRPDEKQSAPASKWPSSWMLQFVTLFIRAVKVRRFETWSTQTLVQMVGVGVIGGLFYFQAGQNDTVESARDVAGLLFFECLFMTLNSAFTSLFVFPKERGMVLKERASGMYRLSAYYFARTLSDIPMECFYPSIFVVIVYFLGGLRLTAKAFFANWLSLLLSLLTSQSTGLAIGAGVANQKSGQTLAGIVLLTLMLSGGFFVSYVPVWLSWVRYISYISYSYNVLLHIEFSERTIVACENSTSTDCPPVENLQRSLGLLKDPNESIALDIGILFLLMFVLRFFVYVILNRSTKQS</sequence>
<dbReference type="PANTHER" id="PTHR48041:SF125">
    <property type="entry name" value="ABC TRANSPORTER G FAMILY"/>
    <property type="match status" value="1"/>
</dbReference>
<keyword evidence="2" id="KW-0813">Transport</keyword>
<dbReference type="InterPro" id="IPR003439">
    <property type="entry name" value="ABC_transporter-like_ATP-bd"/>
</dbReference>
<dbReference type="AlphaFoldDB" id="A0A061R428"/>
<evidence type="ECO:0000256" key="8">
    <source>
        <dbReference type="SAM" id="MobiDB-lite"/>
    </source>
</evidence>
<dbReference type="InterPro" id="IPR003593">
    <property type="entry name" value="AAA+_ATPase"/>
</dbReference>
<feature type="transmembrane region" description="Helical" evidence="9">
    <location>
        <begin position="476"/>
        <end position="494"/>
    </location>
</feature>
<feature type="transmembrane region" description="Helical" evidence="9">
    <location>
        <begin position="700"/>
        <end position="722"/>
    </location>
</feature>
<feature type="region of interest" description="Disordered" evidence="8">
    <location>
        <begin position="1"/>
        <end position="63"/>
    </location>
</feature>
<protein>
    <submittedName>
        <fullName evidence="11">Abc transporter g family member 9-like</fullName>
    </submittedName>
</protein>
<dbReference type="InterPro" id="IPR050352">
    <property type="entry name" value="ABCG_transporters"/>
</dbReference>
<evidence type="ECO:0000259" key="10">
    <source>
        <dbReference type="PROSITE" id="PS50893"/>
    </source>
</evidence>
<evidence type="ECO:0000256" key="9">
    <source>
        <dbReference type="SAM" id="Phobius"/>
    </source>
</evidence>
<evidence type="ECO:0000256" key="2">
    <source>
        <dbReference type="ARBA" id="ARBA00022448"/>
    </source>
</evidence>
<dbReference type="GO" id="GO:0005524">
    <property type="term" value="F:ATP binding"/>
    <property type="evidence" value="ECO:0007669"/>
    <property type="project" value="UniProtKB-KW"/>
</dbReference>
<keyword evidence="4" id="KW-0547">Nucleotide-binding</keyword>
<proteinExistence type="predicted"/>
<dbReference type="GO" id="GO:0016887">
    <property type="term" value="F:ATP hydrolysis activity"/>
    <property type="evidence" value="ECO:0007669"/>
    <property type="project" value="InterPro"/>
</dbReference>
<evidence type="ECO:0000256" key="5">
    <source>
        <dbReference type="ARBA" id="ARBA00022840"/>
    </source>
</evidence>
<feature type="transmembrane region" description="Helical" evidence="9">
    <location>
        <begin position="563"/>
        <end position="581"/>
    </location>
</feature>
<dbReference type="GO" id="GO:0140359">
    <property type="term" value="F:ABC-type transporter activity"/>
    <property type="evidence" value="ECO:0007669"/>
    <property type="project" value="InterPro"/>
</dbReference>
<dbReference type="PROSITE" id="PS50893">
    <property type="entry name" value="ABC_TRANSPORTER_2"/>
    <property type="match status" value="1"/>
</dbReference>
<dbReference type="InterPro" id="IPR013525">
    <property type="entry name" value="ABC2_TM"/>
</dbReference>
<evidence type="ECO:0000256" key="1">
    <source>
        <dbReference type="ARBA" id="ARBA00004141"/>
    </source>
</evidence>
<feature type="compositionally biased region" description="Polar residues" evidence="8">
    <location>
        <begin position="1"/>
        <end position="39"/>
    </location>
</feature>
<keyword evidence="6 9" id="KW-1133">Transmembrane helix</keyword>
<reference evidence="11" key="1">
    <citation type="submission" date="2014-05" db="EMBL/GenBank/DDBJ databases">
        <title>The transcriptome of the halophilic microalga Tetraselmis sp. GSL018 isolated from the Great Salt Lake, Utah.</title>
        <authorList>
            <person name="Jinkerson R.E."/>
            <person name="D'Adamo S."/>
            <person name="Posewitz M.C."/>
        </authorList>
    </citation>
    <scope>NUCLEOTIDE SEQUENCE</scope>
    <source>
        <strain evidence="11">GSL018</strain>
    </source>
</reference>
<evidence type="ECO:0000313" key="11">
    <source>
        <dbReference type="EMBL" id="JAC65455.1"/>
    </source>
</evidence>
<keyword evidence="5" id="KW-0067">ATP-binding</keyword>
<keyword evidence="3 9" id="KW-0812">Transmembrane</keyword>
<dbReference type="Gene3D" id="3.40.50.300">
    <property type="entry name" value="P-loop containing nucleotide triphosphate hydrolases"/>
    <property type="match status" value="1"/>
</dbReference>
<dbReference type="EMBL" id="GBEZ01021282">
    <property type="protein sequence ID" value="JAC65455.1"/>
    <property type="molecule type" value="Transcribed_RNA"/>
</dbReference>
<keyword evidence="7 9" id="KW-0472">Membrane</keyword>
<dbReference type="InterPro" id="IPR027417">
    <property type="entry name" value="P-loop_NTPase"/>
</dbReference>
<dbReference type="SUPFAM" id="SSF52540">
    <property type="entry name" value="P-loop containing nucleoside triphosphate hydrolases"/>
    <property type="match status" value="1"/>
</dbReference>
<dbReference type="CDD" id="cd03213">
    <property type="entry name" value="ABCG_EPDR"/>
    <property type="match status" value="1"/>
</dbReference>
<evidence type="ECO:0000256" key="4">
    <source>
        <dbReference type="ARBA" id="ARBA00022741"/>
    </source>
</evidence>
<name>A0A061R428_9CHLO</name>
<dbReference type="GO" id="GO:0016020">
    <property type="term" value="C:membrane"/>
    <property type="evidence" value="ECO:0007669"/>
    <property type="project" value="UniProtKB-SubCell"/>
</dbReference>
<accession>A0A061R428</accession>
<dbReference type="SMART" id="SM00382">
    <property type="entry name" value="AAA"/>
    <property type="match status" value="1"/>
</dbReference>
<evidence type="ECO:0000256" key="7">
    <source>
        <dbReference type="ARBA" id="ARBA00023136"/>
    </source>
</evidence>
<comment type="subcellular location">
    <subcellularLocation>
        <location evidence="1">Membrane</location>
        <topology evidence="1">Multi-pass membrane protein</topology>
    </subcellularLocation>
</comment>
<evidence type="ECO:0000256" key="3">
    <source>
        <dbReference type="ARBA" id="ARBA00022692"/>
    </source>
</evidence>
<feature type="domain" description="ABC transporter" evidence="10">
    <location>
        <begin position="89"/>
        <end position="334"/>
    </location>
</feature>